<organism evidence="2 3">
    <name type="scientific">Chelatococcus reniformis</name>
    <dbReference type="NCBI Taxonomy" id="1494448"/>
    <lineage>
        <taxon>Bacteria</taxon>
        <taxon>Pseudomonadati</taxon>
        <taxon>Pseudomonadota</taxon>
        <taxon>Alphaproteobacteria</taxon>
        <taxon>Hyphomicrobiales</taxon>
        <taxon>Chelatococcaceae</taxon>
        <taxon>Chelatococcus</taxon>
    </lineage>
</organism>
<feature type="transmembrane region" description="Helical" evidence="1">
    <location>
        <begin position="14"/>
        <end position="35"/>
    </location>
</feature>
<evidence type="ECO:0000313" key="3">
    <source>
        <dbReference type="Proteomes" id="UP000637002"/>
    </source>
</evidence>
<protein>
    <submittedName>
        <fullName evidence="2">Uncharacterized protein</fullName>
    </submittedName>
</protein>
<keyword evidence="1" id="KW-1133">Transmembrane helix</keyword>
<evidence type="ECO:0000256" key="1">
    <source>
        <dbReference type="SAM" id="Phobius"/>
    </source>
</evidence>
<comment type="caution">
    <text evidence="2">The sequence shown here is derived from an EMBL/GenBank/DDBJ whole genome shotgun (WGS) entry which is preliminary data.</text>
</comment>
<accession>A0A916UDA8</accession>
<dbReference type="RefSeq" id="WP_188609868.1">
    <property type="nucleotide sequence ID" value="NZ_BMGG01000005.1"/>
</dbReference>
<reference evidence="2" key="2">
    <citation type="submission" date="2020-09" db="EMBL/GenBank/DDBJ databases">
        <authorList>
            <person name="Sun Q."/>
            <person name="Zhou Y."/>
        </authorList>
    </citation>
    <scope>NUCLEOTIDE SEQUENCE</scope>
    <source>
        <strain evidence="2">CGMCC 1.12919</strain>
    </source>
</reference>
<reference evidence="2" key="1">
    <citation type="journal article" date="2014" name="Int. J. Syst. Evol. Microbiol.">
        <title>Complete genome sequence of Corynebacterium casei LMG S-19264T (=DSM 44701T), isolated from a smear-ripened cheese.</title>
        <authorList>
            <consortium name="US DOE Joint Genome Institute (JGI-PGF)"/>
            <person name="Walter F."/>
            <person name="Albersmeier A."/>
            <person name="Kalinowski J."/>
            <person name="Ruckert C."/>
        </authorList>
    </citation>
    <scope>NUCLEOTIDE SEQUENCE</scope>
    <source>
        <strain evidence="2">CGMCC 1.12919</strain>
    </source>
</reference>
<evidence type="ECO:0000313" key="2">
    <source>
        <dbReference type="EMBL" id="GGC68314.1"/>
    </source>
</evidence>
<name>A0A916UDA8_9HYPH</name>
<dbReference type="Proteomes" id="UP000637002">
    <property type="component" value="Unassembled WGS sequence"/>
</dbReference>
<proteinExistence type="predicted"/>
<sequence>MSEGHDPGPTARRVALTLCTISAAVSIAAMIFIAIQVHAASEQLRQSDLRLLELLRR</sequence>
<keyword evidence="1" id="KW-0472">Membrane</keyword>
<dbReference type="AlphaFoldDB" id="A0A916UDA8"/>
<dbReference type="EMBL" id="BMGG01000005">
    <property type="protein sequence ID" value="GGC68314.1"/>
    <property type="molecule type" value="Genomic_DNA"/>
</dbReference>
<keyword evidence="1" id="KW-0812">Transmembrane</keyword>
<gene>
    <name evidence="2" type="ORF">GCM10010994_28620</name>
</gene>
<keyword evidence="3" id="KW-1185">Reference proteome</keyword>